<dbReference type="AlphaFoldDB" id="A0A8X6WPB4"/>
<proteinExistence type="predicted"/>
<accession>A0A8X6WPB4</accession>
<comment type="caution">
    <text evidence="1">The sequence shown here is derived from an EMBL/GenBank/DDBJ whole genome shotgun (WGS) entry which is preliminary data.</text>
</comment>
<dbReference type="OrthoDB" id="7551542at2759"/>
<organism evidence="1 2">
    <name type="scientific">Trichonephila inaurata madagascariensis</name>
    <dbReference type="NCBI Taxonomy" id="2747483"/>
    <lineage>
        <taxon>Eukaryota</taxon>
        <taxon>Metazoa</taxon>
        <taxon>Ecdysozoa</taxon>
        <taxon>Arthropoda</taxon>
        <taxon>Chelicerata</taxon>
        <taxon>Arachnida</taxon>
        <taxon>Araneae</taxon>
        <taxon>Araneomorphae</taxon>
        <taxon>Entelegynae</taxon>
        <taxon>Araneoidea</taxon>
        <taxon>Nephilidae</taxon>
        <taxon>Trichonephila</taxon>
        <taxon>Trichonephila inaurata</taxon>
    </lineage>
</organism>
<evidence type="ECO:0000313" key="2">
    <source>
        <dbReference type="Proteomes" id="UP000886998"/>
    </source>
</evidence>
<reference evidence="1" key="1">
    <citation type="submission" date="2020-08" db="EMBL/GenBank/DDBJ databases">
        <title>Multicomponent nature underlies the extraordinary mechanical properties of spider dragline silk.</title>
        <authorList>
            <person name="Kono N."/>
            <person name="Nakamura H."/>
            <person name="Mori M."/>
            <person name="Yoshida Y."/>
            <person name="Ohtoshi R."/>
            <person name="Malay A.D."/>
            <person name="Moran D.A.P."/>
            <person name="Tomita M."/>
            <person name="Numata K."/>
            <person name="Arakawa K."/>
        </authorList>
    </citation>
    <scope>NUCLEOTIDE SEQUENCE</scope>
</reference>
<gene>
    <name evidence="1" type="ORF">TNIN_401141</name>
</gene>
<dbReference type="EMBL" id="BMAV01001090">
    <property type="protein sequence ID" value="GFY38843.1"/>
    <property type="molecule type" value="Genomic_DNA"/>
</dbReference>
<name>A0A8X6WPB4_9ARAC</name>
<protein>
    <submittedName>
        <fullName evidence="1">Uncharacterized protein</fullName>
    </submittedName>
</protein>
<evidence type="ECO:0000313" key="1">
    <source>
        <dbReference type="EMBL" id="GFY38843.1"/>
    </source>
</evidence>
<keyword evidence="2" id="KW-1185">Reference proteome</keyword>
<sequence>MDALKLRHTLLRTAFTKAINHLQEISEHDPVVIALETTFEQLKIKSAKLKEVEDAVSEIMIESNCTQAHNIEFDTIESYSEKTIAWQVHLKNIMKTDALGQKDNYSLVTSLSSFLHPPRFSSISFPES</sequence>
<dbReference type="Proteomes" id="UP000886998">
    <property type="component" value="Unassembled WGS sequence"/>
</dbReference>